<organism evidence="2 3">
    <name type="scientific">Vibrio maritimus</name>
    <dbReference type="NCBI Taxonomy" id="990268"/>
    <lineage>
        <taxon>Bacteria</taxon>
        <taxon>Pseudomonadati</taxon>
        <taxon>Pseudomonadota</taxon>
        <taxon>Gammaproteobacteria</taxon>
        <taxon>Vibrionales</taxon>
        <taxon>Vibrionaceae</taxon>
        <taxon>Vibrio</taxon>
    </lineage>
</organism>
<feature type="transmembrane region" description="Helical" evidence="1">
    <location>
        <begin position="12"/>
        <end position="31"/>
    </location>
</feature>
<gene>
    <name evidence="2" type="ORF">JCM19240_6058</name>
</gene>
<dbReference type="Proteomes" id="UP000029224">
    <property type="component" value="Unassembled WGS sequence"/>
</dbReference>
<protein>
    <submittedName>
        <fullName evidence="2">Uncharacterized protein</fullName>
    </submittedName>
</protein>
<keyword evidence="3" id="KW-1185">Reference proteome</keyword>
<evidence type="ECO:0000313" key="2">
    <source>
        <dbReference type="EMBL" id="GAL32626.1"/>
    </source>
</evidence>
<proteinExistence type="predicted"/>
<dbReference type="EMBL" id="BBMT01000002">
    <property type="protein sequence ID" value="GAL32626.1"/>
    <property type="molecule type" value="Genomic_DNA"/>
</dbReference>
<comment type="caution">
    <text evidence="2">The sequence shown here is derived from an EMBL/GenBank/DDBJ whole genome shotgun (WGS) entry which is preliminary data.</text>
</comment>
<reference evidence="2 3" key="1">
    <citation type="submission" date="2014-09" db="EMBL/GenBank/DDBJ databases">
        <title>Vibrio maritimus JCM 19240. (C210) whole genome shotgun sequence.</title>
        <authorList>
            <person name="Sawabe T."/>
            <person name="Meirelles P."/>
            <person name="Nakanishi M."/>
            <person name="Sayaka M."/>
            <person name="Hattori M."/>
            <person name="Ohkuma M."/>
        </authorList>
    </citation>
    <scope>NUCLEOTIDE SEQUENCE [LARGE SCALE GENOMIC DNA]</scope>
    <source>
        <strain evidence="2 3">JCM 19240</strain>
    </source>
</reference>
<dbReference type="AlphaFoldDB" id="A0A090SY74"/>
<accession>A0A090SY74</accession>
<sequence length="240" mass="27971">MILLSFGLDFNVIFNNLYSPLAIIAATLFLVCRTDKKWILCFIVFILSVMFCDGLQNKSWSYHSSGYFIALCLLCFKSREIKLSHYIIIVVLITVEAFIRGAFFEPNKIYDRHGNSKGGSGLSNWSLEKLPDINDSEKLLYLTYGTDYSRFGYPFECEFFSAHYIQRVNYNKLINSMYLTDYYECVMSYNGKYIIYDSKWMKLKKNKHKELLDKVCSEYGVLESNKKVLIRGGKDKSHCN</sequence>
<keyword evidence="1" id="KW-1133">Transmembrane helix</keyword>
<reference evidence="2 3" key="2">
    <citation type="submission" date="2014-09" db="EMBL/GenBank/DDBJ databases">
        <authorList>
            <consortium name="NBRP consortium"/>
            <person name="Sawabe T."/>
            <person name="Meirelles P."/>
            <person name="Nakanishi M."/>
            <person name="Sayaka M."/>
            <person name="Hattori M."/>
            <person name="Ohkuma M."/>
        </authorList>
    </citation>
    <scope>NUCLEOTIDE SEQUENCE [LARGE SCALE GENOMIC DNA]</scope>
    <source>
        <strain evidence="2 3">JCM 19240</strain>
    </source>
</reference>
<feature type="transmembrane region" description="Helical" evidence="1">
    <location>
        <begin position="38"/>
        <end position="54"/>
    </location>
</feature>
<keyword evidence="1" id="KW-0472">Membrane</keyword>
<evidence type="ECO:0000313" key="3">
    <source>
        <dbReference type="Proteomes" id="UP000029224"/>
    </source>
</evidence>
<evidence type="ECO:0000256" key="1">
    <source>
        <dbReference type="SAM" id="Phobius"/>
    </source>
</evidence>
<name>A0A090SY74_9VIBR</name>
<keyword evidence="1" id="KW-0812">Transmembrane</keyword>
<feature type="transmembrane region" description="Helical" evidence="1">
    <location>
        <begin position="83"/>
        <end position="103"/>
    </location>
</feature>